<reference evidence="6 7" key="2">
    <citation type="submission" date="2020-01" db="EMBL/GenBank/DDBJ databases">
        <title>Clostridiaceae sp. nov. isolated from the gut of human by culturomics.</title>
        <authorList>
            <person name="Chang Y."/>
        </authorList>
    </citation>
    <scope>NUCLEOTIDE SEQUENCE [LARGE SCALE GENOMIC DNA]</scope>
    <source>
        <strain evidence="6 7">DONG20-135</strain>
    </source>
</reference>
<dbReference type="SUPFAM" id="SSF51569">
    <property type="entry name" value="Aldolase"/>
    <property type="match status" value="1"/>
</dbReference>
<dbReference type="GO" id="GO:0003855">
    <property type="term" value="F:3-dehydroquinate dehydratase activity"/>
    <property type="evidence" value="ECO:0007669"/>
    <property type="project" value="UniProtKB-UniRule"/>
</dbReference>
<dbReference type="GO" id="GO:0046279">
    <property type="term" value="P:3,4-dihydroxybenzoate biosynthetic process"/>
    <property type="evidence" value="ECO:0007669"/>
    <property type="project" value="TreeGrafter"/>
</dbReference>
<feature type="active site" description="Schiff-base intermediate with substrate" evidence="5">
    <location>
        <position position="175"/>
    </location>
</feature>
<dbReference type="InterPro" id="IPR013785">
    <property type="entry name" value="Aldolase_TIM"/>
</dbReference>
<name>A0A6N8UA04_9FIRM</name>
<dbReference type="CDD" id="cd00502">
    <property type="entry name" value="DHQase_I"/>
    <property type="match status" value="1"/>
</dbReference>
<evidence type="ECO:0000256" key="1">
    <source>
        <dbReference type="ARBA" id="ARBA00001864"/>
    </source>
</evidence>
<comment type="function">
    <text evidence="5">Involved in the third step of the chorismate pathway, which leads to the biosynthesis of aromatic amino acids. Catalyzes the cis-dehydration of 3-dehydroquinate (DHQ) and introduces the first double bond of the aromatic ring to yield 3-dehydroshikimate.</text>
</comment>
<proteinExistence type="inferred from homology"/>
<dbReference type="HAMAP" id="MF_00214">
    <property type="entry name" value="AroD"/>
    <property type="match status" value="1"/>
</dbReference>
<keyword evidence="7" id="KW-1185">Reference proteome</keyword>
<organism evidence="6 7">
    <name type="scientific">Copranaerobaculum intestinale</name>
    <dbReference type="NCBI Taxonomy" id="2692629"/>
    <lineage>
        <taxon>Bacteria</taxon>
        <taxon>Bacillati</taxon>
        <taxon>Bacillota</taxon>
        <taxon>Erysipelotrichia</taxon>
        <taxon>Erysipelotrichales</taxon>
        <taxon>Erysipelotrichaceae</taxon>
        <taxon>Copranaerobaculum</taxon>
    </lineage>
</organism>
<evidence type="ECO:0000256" key="5">
    <source>
        <dbReference type="HAMAP-Rule" id="MF_00214"/>
    </source>
</evidence>
<dbReference type="EC" id="4.2.1.10" evidence="5"/>
<dbReference type="GO" id="GO:0009423">
    <property type="term" value="P:chorismate biosynthetic process"/>
    <property type="evidence" value="ECO:0007669"/>
    <property type="project" value="UniProtKB-UniRule"/>
</dbReference>
<evidence type="ECO:0000256" key="2">
    <source>
        <dbReference type="ARBA" id="ARBA00023141"/>
    </source>
</evidence>
<evidence type="ECO:0000256" key="3">
    <source>
        <dbReference type="ARBA" id="ARBA00023239"/>
    </source>
</evidence>
<feature type="binding site" evidence="5">
    <location>
        <position position="240"/>
    </location>
    <ligand>
        <name>3-dehydroquinate</name>
        <dbReference type="ChEBI" id="CHEBI:32364"/>
    </ligand>
</feature>
<accession>A0A6N8UA04</accession>
<protein>
    <recommendedName>
        <fullName evidence="5">3-dehydroquinate dehydratase</fullName>
        <shortName evidence="5">3-dehydroquinase</shortName>
        <ecNumber evidence="5">4.2.1.10</ecNumber>
    </recommendedName>
    <alternativeName>
        <fullName evidence="5">Type I DHQase</fullName>
    </alternativeName>
    <alternativeName>
        <fullName evidence="5">Type I dehydroquinase</fullName>
        <shortName evidence="5">DHQ1</shortName>
    </alternativeName>
</protein>
<dbReference type="PANTHER" id="PTHR43699:SF1">
    <property type="entry name" value="3-DEHYDROQUINATE DEHYDRATASE"/>
    <property type="match status" value="1"/>
</dbReference>
<dbReference type="InterPro" id="IPR050146">
    <property type="entry name" value="Type-I_3-dehydroquinase"/>
</dbReference>
<reference evidence="6 7" key="1">
    <citation type="submission" date="2019-12" db="EMBL/GenBank/DDBJ databases">
        <authorList>
            <person name="Yang R."/>
        </authorList>
    </citation>
    <scope>NUCLEOTIDE SEQUENCE [LARGE SCALE GENOMIC DNA]</scope>
    <source>
        <strain evidence="6 7">DONG20-135</strain>
    </source>
</reference>
<comment type="caution">
    <text evidence="5">Lacks conserved residue(s) required for the propagation of feature annotation.</text>
</comment>
<feature type="binding site" evidence="5">
    <location>
        <position position="236"/>
    </location>
    <ligand>
        <name>3-dehydroquinate</name>
        <dbReference type="ChEBI" id="CHEBI:32364"/>
    </ligand>
</feature>
<dbReference type="Proteomes" id="UP000434036">
    <property type="component" value="Unassembled WGS sequence"/>
</dbReference>
<evidence type="ECO:0000256" key="4">
    <source>
        <dbReference type="ARBA" id="ARBA00023270"/>
    </source>
</evidence>
<keyword evidence="5" id="KW-0028">Amino-acid biosynthesis</keyword>
<dbReference type="Pfam" id="PF01487">
    <property type="entry name" value="DHquinase_I"/>
    <property type="match status" value="1"/>
</dbReference>
<keyword evidence="4 5" id="KW-0704">Schiff base</keyword>
<dbReference type="FunFam" id="3.20.20.70:FF:000047">
    <property type="entry name" value="3-dehydroquinate dehydratase"/>
    <property type="match status" value="1"/>
</dbReference>
<dbReference type="EMBL" id="WUUQ01000002">
    <property type="protein sequence ID" value="MXQ73563.1"/>
    <property type="molecule type" value="Genomic_DNA"/>
</dbReference>
<keyword evidence="3 5" id="KW-0456">Lyase</keyword>
<evidence type="ECO:0000313" key="7">
    <source>
        <dbReference type="Proteomes" id="UP000434036"/>
    </source>
</evidence>
<dbReference type="Gene3D" id="3.20.20.70">
    <property type="entry name" value="Aldolase class I"/>
    <property type="match status" value="1"/>
</dbReference>
<sequence length="253" mass="28623">MMKMKPLNGSGCILSKEQPKICVPLTPSDEKELKQQLEMIHRQSADIDLIEWRADYWQGELKDGLSAVSNQLQNIHKPVIFTIRTAAEGGEKDIALSEYEHMIRMSLKFPCFMMYDLQLMLVKQKADRMRMLLDDLHRHNKWIILSYHDFQATPSNEQMLAILNEQEALGADLVKLAVMPQTEMDVKRLMEVSSLFTQTHETMAITISMGELGVKSRIQLKETGSCISFATASAASAPGQLPASSLRKLLQTQ</sequence>
<comment type="catalytic activity">
    <reaction evidence="1 5">
        <text>3-dehydroquinate = 3-dehydroshikimate + H2O</text>
        <dbReference type="Rhea" id="RHEA:21096"/>
        <dbReference type="ChEBI" id="CHEBI:15377"/>
        <dbReference type="ChEBI" id="CHEBI:16630"/>
        <dbReference type="ChEBI" id="CHEBI:32364"/>
        <dbReference type="EC" id="4.2.1.10"/>
    </reaction>
</comment>
<feature type="binding site" evidence="5">
    <location>
        <position position="84"/>
    </location>
    <ligand>
        <name>3-dehydroquinate</name>
        <dbReference type="ChEBI" id="CHEBI:32364"/>
    </ligand>
</feature>
<comment type="similarity">
    <text evidence="5">Belongs to the type-I 3-dehydroquinase family.</text>
</comment>
<comment type="pathway">
    <text evidence="5">Metabolic intermediate biosynthesis; chorismate biosynthesis; chorismate from D-erythrose 4-phosphate and phosphoenolpyruvate: step 3/7.</text>
</comment>
<comment type="caution">
    <text evidence="6">The sequence shown here is derived from an EMBL/GenBank/DDBJ whole genome shotgun (WGS) entry which is preliminary data.</text>
</comment>
<dbReference type="UniPathway" id="UPA00053">
    <property type="reaction ID" value="UER00086"/>
</dbReference>
<dbReference type="AlphaFoldDB" id="A0A6N8UA04"/>
<dbReference type="PANTHER" id="PTHR43699">
    <property type="entry name" value="3-DEHYDROQUINATE DEHYDRATASE"/>
    <property type="match status" value="1"/>
</dbReference>
<evidence type="ECO:0000313" key="6">
    <source>
        <dbReference type="EMBL" id="MXQ73563.1"/>
    </source>
</evidence>
<gene>
    <name evidence="5 6" type="primary">aroD</name>
    <name evidence="6" type="ORF">GSF08_06400</name>
</gene>
<dbReference type="GO" id="GO:0008652">
    <property type="term" value="P:amino acid biosynthetic process"/>
    <property type="evidence" value="ECO:0007669"/>
    <property type="project" value="UniProtKB-KW"/>
</dbReference>
<dbReference type="NCBIfam" id="TIGR01093">
    <property type="entry name" value="aroD"/>
    <property type="match status" value="1"/>
</dbReference>
<feature type="binding site" evidence="5">
    <location>
        <begin position="51"/>
        <end position="53"/>
    </location>
    <ligand>
        <name>3-dehydroquinate</name>
        <dbReference type="ChEBI" id="CHEBI:32364"/>
    </ligand>
</feature>
<feature type="active site" description="Proton donor/acceptor" evidence="5">
    <location>
        <position position="148"/>
    </location>
</feature>
<comment type="subunit">
    <text evidence="5">Homodimer.</text>
</comment>
<feature type="binding site" evidence="5">
    <location>
        <position position="217"/>
    </location>
    <ligand>
        <name>3-dehydroquinate</name>
        <dbReference type="ChEBI" id="CHEBI:32364"/>
    </ligand>
</feature>
<dbReference type="InterPro" id="IPR001381">
    <property type="entry name" value="DHquinase_I"/>
</dbReference>
<dbReference type="GO" id="GO:0009073">
    <property type="term" value="P:aromatic amino acid family biosynthetic process"/>
    <property type="evidence" value="ECO:0007669"/>
    <property type="project" value="UniProtKB-KW"/>
</dbReference>
<keyword evidence="2 5" id="KW-0057">Aromatic amino acid biosynthesis</keyword>